<reference evidence="1" key="1">
    <citation type="submission" date="2022-03" db="EMBL/GenBank/DDBJ databases">
        <title>Sea Food Isolates.</title>
        <authorList>
            <person name="Li c."/>
        </authorList>
    </citation>
    <scope>NUCLEOTIDE SEQUENCE</scope>
    <source>
        <strain evidence="1">19PA01SH03</strain>
    </source>
</reference>
<proteinExistence type="predicted"/>
<gene>
    <name evidence="1" type="ORF">MRN70_08355</name>
</gene>
<dbReference type="EMBL" id="CP095338">
    <property type="protein sequence ID" value="XAG20346.1"/>
    <property type="molecule type" value="Genomic_DNA"/>
</dbReference>
<organism evidence="1">
    <name type="scientific">bacterium 19PA01SH03</name>
    <dbReference type="NCBI Taxonomy" id="2920705"/>
    <lineage>
        <taxon>Bacteria</taxon>
    </lineage>
</organism>
<protein>
    <recommendedName>
        <fullName evidence="2">Orphan protein</fullName>
    </recommendedName>
</protein>
<evidence type="ECO:0008006" key="2">
    <source>
        <dbReference type="Google" id="ProtNLM"/>
    </source>
</evidence>
<sequence length="64" mass="7190">MMPTTSAVALPSKPIETGSVVHPQPLTEYYLQRLAVCQSRSEKQALFALIQLCQWQQEINSKSN</sequence>
<dbReference type="AlphaFoldDB" id="A0AAU6SK38"/>
<evidence type="ECO:0000313" key="1">
    <source>
        <dbReference type="EMBL" id="XAG20346.1"/>
    </source>
</evidence>
<accession>A0AAU6SK38</accession>
<name>A0AAU6SK38_UNCXX</name>